<reference evidence="2" key="2">
    <citation type="submission" date="2017-12" db="EMBL/GenBank/DDBJ databases">
        <title>Genome sequence of the Bar-tailed Godwit (Limosa lapponica baueri).</title>
        <authorList>
            <person name="Lima N.C.B."/>
            <person name="Parody-Merino A.M."/>
            <person name="Battley P.F."/>
            <person name="Fidler A.E."/>
            <person name="Prosdocimi F."/>
        </authorList>
    </citation>
    <scope>NUCLEOTIDE SEQUENCE [LARGE SCALE GENOMIC DNA]</scope>
</reference>
<dbReference type="EMBL" id="KZ505783">
    <property type="protein sequence ID" value="PKU45064.1"/>
    <property type="molecule type" value="Genomic_DNA"/>
</dbReference>
<evidence type="ECO:0000313" key="2">
    <source>
        <dbReference type="Proteomes" id="UP000233556"/>
    </source>
</evidence>
<proteinExistence type="predicted"/>
<dbReference type="Proteomes" id="UP000233556">
    <property type="component" value="Unassembled WGS sequence"/>
</dbReference>
<protein>
    <submittedName>
        <fullName evidence="1">Uncharacterized protein</fullName>
    </submittedName>
</protein>
<dbReference type="PANTHER" id="PTHR33332">
    <property type="entry name" value="REVERSE TRANSCRIPTASE DOMAIN-CONTAINING PROTEIN"/>
    <property type="match status" value="1"/>
</dbReference>
<gene>
    <name evidence="1" type="ORF">llap_4631</name>
</gene>
<organism evidence="1 2">
    <name type="scientific">Limosa lapponica baueri</name>
    <dbReference type="NCBI Taxonomy" id="1758121"/>
    <lineage>
        <taxon>Eukaryota</taxon>
        <taxon>Metazoa</taxon>
        <taxon>Chordata</taxon>
        <taxon>Craniata</taxon>
        <taxon>Vertebrata</taxon>
        <taxon>Euteleostomi</taxon>
        <taxon>Archelosauria</taxon>
        <taxon>Archosauria</taxon>
        <taxon>Dinosauria</taxon>
        <taxon>Saurischia</taxon>
        <taxon>Theropoda</taxon>
        <taxon>Coelurosauria</taxon>
        <taxon>Aves</taxon>
        <taxon>Neognathae</taxon>
        <taxon>Neoaves</taxon>
        <taxon>Charadriiformes</taxon>
        <taxon>Scolopacidae</taxon>
        <taxon>Limosa</taxon>
    </lineage>
</organism>
<dbReference type="OrthoDB" id="276744at2759"/>
<sequence>MLVDSRLNMSQQCVQVAKKANGILACIRNSAASRSREVIVPLYSALVRPHLVYCVHFWVPLYKKDFEVLEHVQRRATKLERGLENKSYEERLRELGMFSLETRRLRGNLIAFYLKGGLSPPDYQIQVNLMIYFTSLDKNCGGQSQGCGEMCLFLVEIRIISSIFKNLKGNYSTSELLEWNLSTLVQHLPVSSRQSKEKLNQACYYQKSLIGNLSEIDQSGFSKRLAVLTTSLGTALIFTGAQLPLKLILMQYDRRLMIPRMLAIKVIMFEDSGLFLMTILDIQDEKANK</sequence>
<dbReference type="AlphaFoldDB" id="A0A2I0UG95"/>
<evidence type="ECO:0000313" key="1">
    <source>
        <dbReference type="EMBL" id="PKU45064.1"/>
    </source>
</evidence>
<accession>A0A2I0UG95</accession>
<reference evidence="2" key="1">
    <citation type="submission" date="2017-11" db="EMBL/GenBank/DDBJ databases">
        <authorList>
            <person name="Lima N.C."/>
            <person name="Parody-Merino A.M."/>
            <person name="Battley P.F."/>
            <person name="Fidler A.E."/>
            <person name="Prosdocimi F."/>
        </authorList>
    </citation>
    <scope>NUCLEOTIDE SEQUENCE [LARGE SCALE GENOMIC DNA]</scope>
</reference>
<keyword evidence="2" id="KW-1185">Reference proteome</keyword>
<name>A0A2I0UG95_LIMLA</name>